<dbReference type="Proteomes" id="UP001059617">
    <property type="component" value="Chromosome"/>
</dbReference>
<reference evidence="1" key="1">
    <citation type="submission" date="2021-04" db="EMBL/GenBank/DDBJ databases">
        <authorList>
            <person name="Hartkoorn R.C."/>
            <person name="Beaudoing E."/>
            <person name="Hot D."/>
        </authorList>
    </citation>
    <scope>NUCLEOTIDE SEQUENCE</scope>
    <source>
        <strain evidence="1">NRRL B-16292</strain>
    </source>
</reference>
<accession>A0ABY5W9Z1</accession>
<reference evidence="1" key="2">
    <citation type="submission" date="2022-09" db="EMBL/GenBank/DDBJ databases">
        <title>Biosynthetic gene clusters of Dactylosporangioum fulvum.</title>
        <authorList>
            <person name="Caradec T."/>
        </authorList>
    </citation>
    <scope>NUCLEOTIDE SEQUENCE</scope>
    <source>
        <strain evidence="1">NRRL B-16292</strain>
    </source>
</reference>
<proteinExistence type="predicted"/>
<keyword evidence="2" id="KW-1185">Reference proteome</keyword>
<gene>
    <name evidence="1" type="ORF">Dfulv_17380</name>
</gene>
<sequence>MRRYELQDVVVQREVEVGRTCNGCGVSADDAEYGLVEVVIEVNYGEESGGRDELDYCNPCLVELAPTLVAAGSTAELVTGSPPAEEGDDGQA</sequence>
<organism evidence="1 2">
    <name type="scientific">Dactylosporangium fulvum</name>
    <dbReference type="NCBI Taxonomy" id="53359"/>
    <lineage>
        <taxon>Bacteria</taxon>
        <taxon>Bacillati</taxon>
        <taxon>Actinomycetota</taxon>
        <taxon>Actinomycetes</taxon>
        <taxon>Micromonosporales</taxon>
        <taxon>Micromonosporaceae</taxon>
        <taxon>Dactylosporangium</taxon>
    </lineage>
</organism>
<name>A0ABY5W9Z1_9ACTN</name>
<evidence type="ECO:0000313" key="2">
    <source>
        <dbReference type="Proteomes" id="UP001059617"/>
    </source>
</evidence>
<dbReference type="EMBL" id="CP073720">
    <property type="protein sequence ID" value="UWP85921.1"/>
    <property type="molecule type" value="Genomic_DNA"/>
</dbReference>
<dbReference type="RefSeq" id="WP_259864322.1">
    <property type="nucleotide sequence ID" value="NZ_BAAAST010000036.1"/>
</dbReference>
<evidence type="ECO:0000313" key="1">
    <source>
        <dbReference type="EMBL" id="UWP85921.1"/>
    </source>
</evidence>
<protein>
    <submittedName>
        <fullName evidence="1">Uncharacterized protein</fullName>
    </submittedName>
</protein>